<gene>
    <name evidence="1" type="ORF">RDB_LOCUS25894</name>
</gene>
<evidence type="ECO:0000313" key="2">
    <source>
        <dbReference type="Proteomes" id="UP000663850"/>
    </source>
</evidence>
<protein>
    <submittedName>
        <fullName evidence="1">Uncharacterized protein</fullName>
    </submittedName>
</protein>
<evidence type="ECO:0000313" key="1">
    <source>
        <dbReference type="EMBL" id="CAE6437767.1"/>
    </source>
</evidence>
<name>A0A8H2XZJ4_9AGAM</name>
<proteinExistence type="predicted"/>
<organism evidence="1 2">
    <name type="scientific">Rhizoctonia solani</name>
    <dbReference type="NCBI Taxonomy" id="456999"/>
    <lineage>
        <taxon>Eukaryota</taxon>
        <taxon>Fungi</taxon>
        <taxon>Dikarya</taxon>
        <taxon>Basidiomycota</taxon>
        <taxon>Agaricomycotina</taxon>
        <taxon>Agaricomycetes</taxon>
        <taxon>Cantharellales</taxon>
        <taxon>Ceratobasidiaceae</taxon>
        <taxon>Rhizoctonia</taxon>
    </lineage>
</organism>
<dbReference type="EMBL" id="CAJMWZ010001539">
    <property type="protein sequence ID" value="CAE6437767.1"/>
    <property type="molecule type" value="Genomic_DNA"/>
</dbReference>
<reference evidence="1" key="1">
    <citation type="submission" date="2021-01" db="EMBL/GenBank/DDBJ databases">
        <authorList>
            <person name="Kaushik A."/>
        </authorList>
    </citation>
    <scope>NUCLEOTIDE SEQUENCE</scope>
    <source>
        <strain evidence="1">Type strain: AG8-Rh-89/</strain>
    </source>
</reference>
<dbReference type="AlphaFoldDB" id="A0A8H2XZJ4"/>
<dbReference type="Proteomes" id="UP000663850">
    <property type="component" value="Unassembled WGS sequence"/>
</dbReference>
<accession>A0A8H2XZJ4</accession>
<sequence>MTCVICSPSPFELLRLDIELKVCLLTRVKSKSSALRGDQLAGEYGFRNKRELWCISLVLSRIRRAGCELLKLKAENSKCLLEGKLRLHSST</sequence>
<comment type="caution">
    <text evidence="1">The sequence shown here is derived from an EMBL/GenBank/DDBJ whole genome shotgun (WGS) entry which is preliminary data.</text>
</comment>